<organism evidence="4 5">
    <name type="scientific">Aspergillus turcosus</name>
    <dbReference type="NCBI Taxonomy" id="1245748"/>
    <lineage>
        <taxon>Eukaryota</taxon>
        <taxon>Fungi</taxon>
        <taxon>Dikarya</taxon>
        <taxon>Ascomycota</taxon>
        <taxon>Pezizomycotina</taxon>
        <taxon>Eurotiomycetes</taxon>
        <taxon>Eurotiomycetidae</taxon>
        <taxon>Eurotiales</taxon>
        <taxon>Aspergillaceae</taxon>
        <taxon>Aspergillus</taxon>
        <taxon>Aspergillus subgen. Fumigati</taxon>
    </lineage>
</organism>
<dbReference type="GO" id="GO:0016616">
    <property type="term" value="F:oxidoreductase activity, acting on the CH-OH group of donors, NAD or NADP as acceptor"/>
    <property type="evidence" value="ECO:0007669"/>
    <property type="project" value="TreeGrafter"/>
</dbReference>
<dbReference type="InterPro" id="IPR002347">
    <property type="entry name" value="SDR_fam"/>
</dbReference>
<comment type="caution">
    <text evidence="4">The sequence shown here is derived from an EMBL/GenBank/DDBJ whole genome shotgun (WGS) entry which is preliminary data.</text>
</comment>
<dbReference type="Pfam" id="PF00106">
    <property type="entry name" value="adh_short"/>
    <property type="match status" value="1"/>
</dbReference>
<dbReference type="Gene3D" id="3.40.50.720">
    <property type="entry name" value="NAD(P)-binding Rossmann-like Domain"/>
    <property type="match status" value="1"/>
</dbReference>
<evidence type="ECO:0000313" key="5">
    <source>
        <dbReference type="Proteomes" id="UP000215289"/>
    </source>
</evidence>
<dbReference type="EMBL" id="NIDN02000021">
    <property type="protein sequence ID" value="RLM00046.1"/>
    <property type="molecule type" value="Genomic_DNA"/>
</dbReference>
<sequence>MLERVDSFLKTMLERVRPAMPYTNKSALIIGGSHGIGLSTAHLFINAGYTALEPFADVSEASFRRTFDTNVFGAFFVAQKLATMVRPGGAIVFTTSVANQMGIPGMSYAGGGGGGFAGGEEYGDGEDWEPAEVAKAVAFLGFEATFTTGEQVVVDGGWLRCGCIEVI</sequence>
<dbReference type="AlphaFoldDB" id="A0A421DD57"/>
<dbReference type="PANTHER" id="PTHR42760:SF115">
    <property type="entry name" value="3-OXOACYL-[ACYL-CARRIER-PROTEIN] REDUCTASE FABG"/>
    <property type="match status" value="1"/>
</dbReference>
<protein>
    <submittedName>
        <fullName evidence="4">Uncharacterized protein</fullName>
    </submittedName>
</protein>
<proteinExistence type="inferred from homology"/>
<evidence type="ECO:0000256" key="1">
    <source>
        <dbReference type="ARBA" id="ARBA00006484"/>
    </source>
</evidence>
<accession>A0A421DD57</accession>
<name>A0A421DD57_9EURO</name>
<dbReference type="STRING" id="1245748.A0A421DD57"/>
<evidence type="ECO:0000256" key="3">
    <source>
        <dbReference type="ARBA" id="ARBA00023002"/>
    </source>
</evidence>
<dbReference type="OrthoDB" id="47007at2759"/>
<keyword evidence="3" id="KW-0560">Oxidoreductase</keyword>
<evidence type="ECO:0000313" key="4">
    <source>
        <dbReference type="EMBL" id="RLM00046.1"/>
    </source>
</evidence>
<dbReference type="Proteomes" id="UP000215289">
    <property type="component" value="Unassembled WGS sequence"/>
</dbReference>
<evidence type="ECO:0000256" key="2">
    <source>
        <dbReference type="ARBA" id="ARBA00022857"/>
    </source>
</evidence>
<dbReference type="PANTHER" id="PTHR42760">
    <property type="entry name" value="SHORT-CHAIN DEHYDROGENASES/REDUCTASES FAMILY MEMBER"/>
    <property type="match status" value="1"/>
</dbReference>
<dbReference type="PRINTS" id="PR00081">
    <property type="entry name" value="GDHRDH"/>
</dbReference>
<gene>
    <name evidence="4" type="ORF">CFD26_108362</name>
</gene>
<reference evidence="4 5" key="1">
    <citation type="submission" date="2018-08" db="EMBL/GenBank/DDBJ databases">
        <title>Draft genome sequences of two Aspergillus turcosus clinical strains isolated from bronchoalveolar lavage fluid: one azole-susceptible and the other azole-resistant.</title>
        <authorList>
            <person name="Parent-Michaud M."/>
            <person name="Dufresne P.J."/>
            <person name="Fournier E."/>
            <person name="Martineau C."/>
            <person name="Moreira S."/>
            <person name="Perkins V."/>
            <person name="De Repentigny L."/>
            <person name="Dufresne S.F."/>
        </authorList>
    </citation>
    <scope>NUCLEOTIDE SEQUENCE [LARGE SCALE GENOMIC DNA]</scope>
    <source>
        <strain evidence="4">HMR AF 1038</strain>
    </source>
</reference>
<keyword evidence="2" id="KW-0521">NADP</keyword>
<keyword evidence="5" id="KW-1185">Reference proteome</keyword>
<dbReference type="InterPro" id="IPR036291">
    <property type="entry name" value="NAD(P)-bd_dom_sf"/>
</dbReference>
<comment type="similarity">
    <text evidence="1">Belongs to the short-chain dehydrogenases/reductases (SDR) family.</text>
</comment>
<dbReference type="SUPFAM" id="SSF51735">
    <property type="entry name" value="NAD(P)-binding Rossmann-fold domains"/>
    <property type="match status" value="1"/>
</dbReference>